<dbReference type="Proteomes" id="UP000734854">
    <property type="component" value="Unassembled WGS sequence"/>
</dbReference>
<keyword evidence="3" id="KW-1185">Reference proteome</keyword>
<gene>
    <name evidence="2" type="ORF">ZIOFF_064037</name>
</gene>
<reference evidence="2 3" key="1">
    <citation type="submission" date="2020-08" db="EMBL/GenBank/DDBJ databases">
        <title>Plant Genome Project.</title>
        <authorList>
            <person name="Zhang R.-G."/>
        </authorList>
    </citation>
    <scope>NUCLEOTIDE SEQUENCE [LARGE SCALE GENOMIC DNA]</scope>
    <source>
        <tissue evidence="2">Rhizome</tissue>
    </source>
</reference>
<feature type="region of interest" description="Disordered" evidence="1">
    <location>
        <begin position="397"/>
        <end position="463"/>
    </location>
</feature>
<feature type="compositionally biased region" description="Polar residues" evidence="1">
    <location>
        <begin position="191"/>
        <end position="201"/>
    </location>
</feature>
<proteinExistence type="predicted"/>
<dbReference type="EMBL" id="JACMSC010000018">
    <property type="protein sequence ID" value="KAG6474822.1"/>
    <property type="molecule type" value="Genomic_DNA"/>
</dbReference>
<evidence type="ECO:0000313" key="2">
    <source>
        <dbReference type="EMBL" id="KAG6474822.1"/>
    </source>
</evidence>
<dbReference type="AlphaFoldDB" id="A0A8J5CHW6"/>
<feature type="compositionally biased region" description="Basic and acidic residues" evidence="1">
    <location>
        <begin position="79"/>
        <end position="111"/>
    </location>
</feature>
<comment type="caution">
    <text evidence="2">The sequence shown here is derived from an EMBL/GenBank/DDBJ whole genome shotgun (WGS) entry which is preliminary data.</text>
</comment>
<protein>
    <submittedName>
        <fullName evidence="2">Uncharacterized protein</fullName>
    </submittedName>
</protein>
<accession>A0A8J5CHW6</accession>
<evidence type="ECO:0000313" key="3">
    <source>
        <dbReference type="Proteomes" id="UP000734854"/>
    </source>
</evidence>
<evidence type="ECO:0000256" key="1">
    <source>
        <dbReference type="SAM" id="MobiDB-lite"/>
    </source>
</evidence>
<feature type="region of interest" description="Disordered" evidence="1">
    <location>
        <begin position="44"/>
        <end position="237"/>
    </location>
</feature>
<dbReference type="PANTHER" id="PTHR37729">
    <property type="entry name" value="NEUROFILAMENT PROTEIN-LIKE PROTEIN"/>
    <property type="match status" value="1"/>
</dbReference>
<sequence>MRSLCYSNQRFLKPFLTLLWKINSVTEESKCPMLSLQKMEKIVSDDTNITDEPSLSKPEDVEGNEQGGKIIQVDVASAEAKDEKKKEDIAIEEAKEDIERPAEDKGLHDSTDVPNTQPAEVSEASFSEDPVEAPKEIAQESFEISNSSLLEIDKHVEPSSQSHANGTKDPVGAPKELEISETATEEEKGVQESTADVSATDDNPVEQVPETVAQEPSEATLVTTTGAAEKPADEEVTVDTVELVSRQLPKEELPHSGATEPTECPVNEVPEIAQSESSDVVPTEPKQVQIEIIAAELSDTQVVSEPEDKTVVVSSDDTPTSEVVEGIAELETEAKMKDQENNIDNEKTTLTDTAQSITEGVVVTEDAENGNLQVQNPNSVELTRDIKMVGVETEVPSNNQLETESKPNKQTLLDKFANENTEEKKQEPAQVDPGILTETNKDGDATKADEETTKAELSGKKSKNIMSKVKQSIVKVKKALIGKSPSSKTMVAEGIDDTKAK</sequence>
<name>A0A8J5CHW6_ZINOF</name>
<organism evidence="2 3">
    <name type="scientific">Zingiber officinale</name>
    <name type="common">Ginger</name>
    <name type="synonym">Amomum zingiber</name>
    <dbReference type="NCBI Taxonomy" id="94328"/>
    <lineage>
        <taxon>Eukaryota</taxon>
        <taxon>Viridiplantae</taxon>
        <taxon>Streptophyta</taxon>
        <taxon>Embryophyta</taxon>
        <taxon>Tracheophyta</taxon>
        <taxon>Spermatophyta</taxon>
        <taxon>Magnoliopsida</taxon>
        <taxon>Liliopsida</taxon>
        <taxon>Zingiberales</taxon>
        <taxon>Zingiberaceae</taxon>
        <taxon>Zingiber</taxon>
    </lineage>
</organism>
<dbReference type="PANTHER" id="PTHR37729:SF1">
    <property type="entry name" value="NEUROFILAMENT PROTEIN-LIKE PROTEIN"/>
    <property type="match status" value="1"/>
</dbReference>
<feature type="region of interest" description="Disordered" evidence="1">
    <location>
        <begin position="301"/>
        <end position="320"/>
    </location>
</feature>
<feature type="compositionally biased region" description="Basic and acidic residues" evidence="1">
    <location>
        <begin position="439"/>
        <end position="459"/>
    </location>
</feature>